<name>A0A381PKR9_9ZZZZ</name>
<evidence type="ECO:0000313" key="2">
    <source>
        <dbReference type="EMBL" id="SUZ67038.1"/>
    </source>
</evidence>
<feature type="transmembrane region" description="Helical" evidence="1">
    <location>
        <begin position="12"/>
        <end position="32"/>
    </location>
</feature>
<dbReference type="EMBL" id="UINC01001001">
    <property type="protein sequence ID" value="SUZ67038.1"/>
    <property type="molecule type" value="Genomic_DNA"/>
</dbReference>
<organism evidence="2">
    <name type="scientific">marine metagenome</name>
    <dbReference type="NCBI Taxonomy" id="408172"/>
    <lineage>
        <taxon>unclassified sequences</taxon>
        <taxon>metagenomes</taxon>
        <taxon>ecological metagenomes</taxon>
    </lineage>
</organism>
<keyword evidence="1" id="KW-0812">Transmembrane</keyword>
<keyword evidence="1" id="KW-0472">Membrane</keyword>
<protein>
    <submittedName>
        <fullName evidence="2">Uncharacterized protein</fullName>
    </submittedName>
</protein>
<evidence type="ECO:0000256" key="1">
    <source>
        <dbReference type="SAM" id="Phobius"/>
    </source>
</evidence>
<sequence length="58" mass="6766">MNCGEIAINHNYTERIVMLSMVLIIGNFGLVLNLSGNILYMYFLILFWNKVYICISIY</sequence>
<dbReference type="AlphaFoldDB" id="A0A381PKR9"/>
<reference evidence="2" key="1">
    <citation type="submission" date="2018-05" db="EMBL/GenBank/DDBJ databases">
        <authorList>
            <person name="Lanie J.A."/>
            <person name="Ng W.-L."/>
            <person name="Kazmierczak K.M."/>
            <person name="Andrzejewski T.M."/>
            <person name="Davidsen T.M."/>
            <person name="Wayne K.J."/>
            <person name="Tettelin H."/>
            <person name="Glass J.I."/>
            <person name="Rusch D."/>
            <person name="Podicherti R."/>
            <person name="Tsui H.-C.T."/>
            <person name="Winkler M.E."/>
        </authorList>
    </citation>
    <scope>NUCLEOTIDE SEQUENCE</scope>
</reference>
<gene>
    <name evidence="2" type="ORF">METZ01_LOCUS19892</name>
</gene>
<proteinExistence type="predicted"/>
<keyword evidence="1" id="KW-1133">Transmembrane helix</keyword>
<accession>A0A381PKR9</accession>